<evidence type="ECO:0000313" key="1">
    <source>
        <dbReference type="EMBL" id="HIU53997.1"/>
    </source>
</evidence>
<reference evidence="1" key="1">
    <citation type="submission" date="2020-10" db="EMBL/GenBank/DDBJ databases">
        <authorList>
            <person name="Gilroy R."/>
        </authorList>
    </citation>
    <scope>NUCLEOTIDE SEQUENCE</scope>
    <source>
        <strain evidence="1">ChiW3-316</strain>
    </source>
</reference>
<dbReference type="EMBL" id="DVNC01000053">
    <property type="protein sequence ID" value="HIU53997.1"/>
    <property type="molecule type" value="Genomic_DNA"/>
</dbReference>
<evidence type="ECO:0008006" key="3">
    <source>
        <dbReference type="Google" id="ProtNLM"/>
    </source>
</evidence>
<name>A0A9D1M5N3_9PROT</name>
<dbReference type="Proteomes" id="UP000824107">
    <property type="component" value="Unassembled WGS sequence"/>
</dbReference>
<sequence>MQKFIVKITSENISLIDDSRVECFLLDSAADTAFNRRFAEAARKAGKLLLSCGDKAPELCRELGLDGVVVDLSKNEKPKAEFQFLRNFLGKDAVIGAVTRNRRHEAMVISEFEPDFLVFQAWNDGIEQVRELVSWYNGLFLIQSAILCREENLDYAGFDCDIVILSDREYTIFVAKKQSLD</sequence>
<proteinExistence type="predicted"/>
<evidence type="ECO:0000313" key="2">
    <source>
        <dbReference type="Proteomes" id="UP000824107"/>
    </source>
</evidence>
<organism evidence="1 2">
    <name type="scientific">Candidatus Scatocola faecipullorum</name>
    <dbReference type="NCBI Taxonomy" id="2840917"/>
    <lineage>
        <taxon>Bacteria</taxon>
        <taxon>Pseudomonadati</taxon>
        <taxon>Pseudomonadota</taxon>
        <taxon>Alphaproteobacteria</taxon>
        <taxon>Rhodospirillales</taxon>
        <taxon>Rhodospirillaceae</taxon>
        <taxon>Rhodospirillaceae incertae sedis</taxon>
        <taxon>Candidatus Scatocola</taxon>
    </lineage>
</organism>
<gene>
    <name evidence="1" type="ORF">IAD20_07970</name>
</gene>
<protein>
    <recommendedName>
        <fullName evidence="3">Thiamine phosphate synthase/TenI domain-containing protein</fullName>
    </recommendedName>
</protein>
<comment type="caution">
    <text evidence="1">The sequence shown here is derived from an EMBL/GenBank/DDBJ whole genome shotgun (WGS) entry which is preliminary data.</text>
</comment>
<accession>A0A9D1M5N3</accession>
<reference evidence="1" key="2">
    <citation type="journal article" date="2021" name="PeerJ">
        <title>Extensive microbial diversity within the chicken gut microbiome revealed by metagenomics and culture.</title>
        <authorList>
            <person name="Gilroy R."/>
            <person name="Ravi A."/>
            <person name="Getino M."/>
            <person name="Pursley I."/>
            <person name="Horton D.L."/>
            <person name="Alikhan N.F."/>
            <person name="Baker D."/>
            <person name="Gharbi K."/>
            <person name="Hall N."/>
            <person name="Watson M."/>
            <person name="Adriaenssens E.M."/>
            <person name="Foster-Nyarko E."/>
            <person name="Jarju S."/>
            <person name="Secka A."/>
            <person name="Antonio M."/>
            <person name="Oren A."/>
            <person name="Chaudhuri R.R."/>
            <person name="La Ragione R."/>
            <person name="Hildebrand F."/>
            <person name="Pallen M.J."/>
        </authorList>
    </citation>
    <scope>NUCLEOTIDE SEQUENCE</scope>
    <source>
        <strain evidence="1">ChiW3-316</strain>
    </source>
</reference>
<dbReference type="AlphaFoldDB" id="A0A9D1M5N3"/>